<dbReference type="SUPFAM" id="SSF53098">
    <property type="entry name" value="Ribonuclease H-like"/>
    <property type="match status" value="1"/>
</dbReference>
<accession>A0A6C0DN15</accession>
<protein>
    <recommendedName>
        <fullName evidence="4">Exonuclease domain-containing protein</fullName>
    </recommendedName>
</protein>
<dbReference type="PANTHER" id="PTHR30231">
    <property type="entry name" value="DNA POLYMERASE III SUBUNIT EPSILON"/>
    <property type="match status" value="1"/>
</dbReference>
<dbReference type="GO" id="GO:0003676">
    <property type="term" value="F:nucleic acid binding"/>
    <property type="evidence" value="ECO:0007669"/>
    <property type="project" value="InterPro"/>
</dbReference>
<dbReference type="AlphaFoldDB" id="A0A6C0DN15"/>
<evidence type="ECO:0000313" key="5">
    <source>
        <dbReference type="EMBL" id="QHT17259.1"/>
    </source>
</evidence>
<evidence type="ECO:0000256" key="3">
    <source>
        <dbReference type="ARBA" id="ARBA00022839"/>
    </source>
</evidence>
<dbReference type="InterPro" id="IPR036397">
    <property type="entry name" value="RNaseH_sf"/>
</dbReference>
<keyword evidence="3" id="KW-0269">Exonuclease</keyword>
<sequence>MTTTIVPAPVRKSRFLVFDVETTNLMPKQKPNGPRLTIDDYPHILQLSFVIYDLNESKITKSYDAYVKINSNIDVTDKITELTGITKDICNKKGVPIITILKEFYDAYLNCDVLIAHNMDFDVEMIKIEIERNREQILSAFPCVLTTFNDTYEKIHNIERYCTMRKGIPICNILVESKIPGRPPTKKYPRLLELFQHLFVGETPTGLHNSIVDALVCLRCYLKMRHNIIINAIDFERIFKTFKK</sequence>
<feature type="domain" description="Exonuclease" evidence="4">
    <location>
        <begin position="14"/>
        <end position="230"/>
    </location>
</feature>
<dbReference type="Pfam" id="PF00929">
    <property type="entry name" value="RNase_T"/>
    <property type="match status" value="1"/>
</dbReference>
<dbReference type="InterPro" id="IPR013520">
    <property type="entry name" value="Ribonucl_H"/>
</dbReference>
<keyword evidence="2" id="KW-0378">Hydrolase</keyword>
<keyword evidence="1" id="KW-0540">Nuclease</keyword>
<organism evidence="5">
    <name type="scientific">viral metagenome</name>
    <dbReference type="NCBI Taxonomy" id="1070528"/>
    <lineage>
        <taxon>unclassified sequences</taxon>
        <taxon>metagenomes</taxon>
        <taxon>organismal metagenomes</taxon>
    </lineage>
</organism>
<proteinExistence type="predicted"/>
<dbReference type="InterPro" id="IPR012337">
    <property type="entry name" value="RNaseH-like_sf"/>
</dbReference>
<reference evidence="5" key="1">
    <citation type="journal article" date="2020" name="Nature">
        <title>Giant virus diversity and host interactions through global metagenomics.</title>
        <authorList>
            <person name="Schulz F."/>
            <person name="Roux S."/>
            <person name="Paez-Espino D."/>
            <person name="Jungbluth S."/>
            <person name="Walsh D.A."/>
            <person name="Denef V.J."/>
            <person name="McMahon K.D."/>
            <person name="Konstantinidis K.T."/>
            <person name="Eloe-Fadrosh E.A."/>
            <person name="Kyrpides N.C."/>
            <person name="Woyke T."/>
        </authorList>
    </citation>
    <scope>NUCLEOTIDE SEQUENCE</scope>
    <source>
        <strain evidence="5">GVMAG-M-3300023174-24</strain>
    </source>
</reference>
<dbReference type="SMART" id="SM00479">
    <property type="entry name" value="EXOIII"/>
    <property type="match status" value="1"/>
</dbReference>
<dbReference type="EMBL" id="MN739632">
    <property type="protein sequence ID" value="QHT17259.1"/>
    <property type="molecule type" value="Genomic_DNA"/>
</dbReference>
<evidence type="ECO:0000256" key="2">
    <source>
        <dbReference type="ARBA" id="ARBA00022801"/>
    </source>
</evidence>
<evidence type="ECO:0000256" key="1">
    <source>
        <dbReference type="ARBA" id="ARBA00022722"/>
    </source>
</evidence>
<dbReference type="Gene3D" id="3.30.420.10">
    <property type="entry name" value="Ribonuclease H-like superfamily/Ribonuclease H"/>
    <property type="match status" value="1"/>
</dbReference>
<evidence type="ECO:0000259" key="4">
    <source>
        <dbReference type="SMART" id="SM00479"/>
    </source>
</evidence>
<dbReference type="PANTHER" id="PTHR30231:SF4">
    <property type="entry name" value="PROTEIN NEN2"/>
    <property type="match status" value="1"/>
</dbReference>
<dbReference type="GO" id="GO:0008408">
    <property type="term" value="F:3'-5' exonuclease activity"/>
    <property type="evidence" value="ECO:0007669"/>
    <property type="project" value="TreeGrafter"/>
</dbReference>
<name>A0A6C0DN15_9ZZZZ</name>
<dbReference type="CDD" id="cd06127">
    <property type="entry name" value="DEDDh"/>
    <property type="match status" value="1"/>
</dbReference>